<keyword evidence="4 5" id="KW-0238">DNA-binding</keyword>
<organism evidence="7 8">
    <name type="scientific">Euphydryas editha</name>
    <name type="common">Edith's checkerspot</name>
    <dbReference type="NCBI Taxonomy" id="104508"/>
    <lineage>
        <taxon>Eukaryota</taxon>
        <taxon>Metazoa</taxon>
        <taxon>Ecdysozoa</taxon>
        <taxon>Arthropoda</taxon>
        <taxon>Hexapoda</taxon>
        <taxon>Insecta</taxon>
        <taxon>Pterygota</taxon>
        <taxon>Neoptera</taxon>
        <taxon>Endopterygota</taxon>
        <taxon>Lepidoptera</taxon>
        <taxon>Glossata</taxon>
        <taxon>Ditrysia</taxon>
        <taxon>Papilionoidea</taxon>
        <taxon>Nymphalidae</taxon>
        <taxon>Nymphalinae</taxon>
        <taxon>Euphydryas</taxon>
    </lineage>
</organism>
<dbReference type="Pfam" id="PF05485">
    <property type="entry name" value="THAP"/>
    <property type="match status" value="1"/>
</dbReference>
<evidence type="ECO:0000256" key="3">
    <source>
        <dbReference type="ARBA" id="ARBA00022833"/>
    </source>
</evidence>
<dbReference type="PROSITE" id="PS50950">
    <property type="entry name" value="ZF_THAP"/>
    <property type="match status" value="1"/>
</dbReference>
<dbReference type="GO" id="GO:0003677">
    <property type="term" value="F:DNA binding"/>
    <property type="evidence" value="ECO:0007669"/>
    <property type="project" value="UniProtKB-UniRule"/>
</dbReference>
<name>A0AAU9TA94_EUPED</name>
<dbReference type="GO" id="GO:0008270">
    <property type="term" value="F:zinc ion binding"/>
    <property type="evidence" value="ECO:0007669"/>
    <property type="project" value="UniProtKB-KW"/>
</dbReference>
<protein>
    <recommendedName>
        <fullName evidence="6">THAP-type domain-containing protein</fullName>
    </recommendedName>
</protein>
<dbReference type="Proteomes" id="UP001153954">
    <property type="component" value="Unassembled WGS sequence"/>
</dbReference>
<evidence type="ECO:0000313" key="8">
    <source>
        <dbReference type="Proteomes" id="UP001153954"/>
    </source>
</evidence>
<keyword evidence="3" id="KW-0862">Zinc</keyword>
<feature type="domain" description="THAP-type" evidence="6">
    <location>
        <begin position="1"/>
        <end position="95"/>
    </location>
</feature>
<dbReference type="InterPro" id="IPR006612">
    <property type="entry name" value="THAP_Znf"/>
</dbReference>
<proteinExistence type="predicted"/>
<reference evidence="7" key="1">
    <citation type="submission" date="2022-03" db="EMBL/GenBank/DDBJ databases">
        <authorList>
            <person name="Tunstrom K."/>
        </authorList>
    </citation>
    <scope>NUCLEOTIDE SEQUENCE</scope>
</reference>
<gene>
    <name evidence="7" type="ORF">EEDITHA_LOCUS382</name>
</gene>
<comment type="caution">
    <text evidence="7">The sequence shown here is derived from an EMBL/GenBank/DDBJ whole genome shotgun (WGS) entry which is preliminary data.</text>
</comment>
<keyword evidence="8" id="KW-1185">Reference proteome</keyword>
<keyword evidence="2 5" id="KW-0863">Zinc-finger</keyword>
<accession>A0AAU9TA94</accession>
<dbReference type="AlphaFoldDB" id="A0AAU9TA94"/>
<evidence type="ECO:0000256" key="2">
    <source>
        <dbReference type="ARBA" id="ARBA00022771"/>
    </source>
</evidence>
<evidence type="ECO:0000259" key="6">
    <source>
        <dbReference type="PROSITE" id="PS50950"/>
    </source>
</evidence>
<evidence type="ECO:0000256" key="5">
    <source>
        <dbReference type="PROSITE-ProRule" id="PRU00309"/>
    </source>
</evidence>
<evidence type="ECO:0000256" key="4">
    <source>
        <dbReference type="ARBA" id="ARBA00023125"/>
    </source>
</evidence>
<evidence type="ECO:0000313" key="7">
    <source>
        <dbReference type="EMBL" id="CAH2083741.1"/>
    </source>
</evidence>
<sequence>MNFNSYRWCVASSCTNNSIKTPEKLFMKVPDDIEMRNVWLELANRDPKSLSTKSRLYLCEDHFDLEQDMANYMEYKIMGSVKHVKMKENTTPSRFSFHTEEKCIVSPSTSQTALTNTQSLDFVQGSILFNLLV</sequence>
<keyword evidence="1" id="KW-0479">Metal-binding</keyword>
<dbReference type="EMBL" id="CAKOGL010000001">
    <property type="protein sequence ID" value="CAH2083741.1"/>
    <property type="molecule type" value="Genomic_DNA"/>
</dbReference>
<evidence type="ECO:0000256" key="1">
    <source>
        <dbReference type="ARBA" id="ARBA00022723"/>
    </source>
</evidence>
<dbReference type="SMART" id="SM00980">
    <property type="entry name" value="THAP"/>
    <property type="match status" value="1"/>
</dbReference>
<dbReference type="SUPFAM" id="SSF57716">
    <property type="entry name" value="Glucocorticoid receptor-like (DNA-binding domain)"/>
    <property type="match status" value="1"/>
</dbReference>